<dbReference type="RefSeq" id="WP_252800201.1">
    <property type="nucleotide sequence ID" value="NZ_BAAABM010000007.1"/>
</dbReference>
<evidence type="ECO:0000256" key="1">
    <source>
        <dbReference type="SAM" id="Phobius"/>
    </source>
</evidence>
<keyword evidence="1" id="KW-0472">Membrane</keyword>
<evidence type="ECO:0000313" key="2">
    <source>
        <dbReference type="EMBL" id="GAA0319490.1"/>
    </source>
</evidence>
<organism evidence="2 3">
    <name type="scientific">Actinoallomurus spadix</name>
    <dbReference type="NCBI Taxonomy" id="79912"/>
    <lineage>
        <taxon>Bacteria</taxon>
        <taxon>Bacillati</taxon>
        <taxon>Actinomycetota</taxon>
        <taxon>Actinomycetes</taxon>
        <taxon>Streptosporangiales</taxon>
        <taxon>Thermomonosporaceae</taxon>
        <taxon>Actinoallomurus</taxon>
    </lineage>
</organism>
<comment type="caution">
    <text evidence="2">The sequence shown here is derived from an EMBL/GenBank/DDBJ whole genome shotgun (WGS) entry which is preliminary data.</text>
</comment>
<evidence type="ECO:0000313" key="3">
    <source>
        <dbReference type="Proteomes" id="UP001501822"/>
    </source>
</evidence>
<name>A0ABP3FM09_9ACTN</name>
<dbReference type="EMBL" id="BAAABM010000007">
    <property type="protein sequence ID" value="GAA0319490.1"/>
    <property type="molecule type" value="Genomic_DNA"/>
</dbReference>
<keyword evidence="1" id="KW-0812">Transmembrane</keyword>
<dbReference type="Proteomes" id="UP001501822">
    <property type="component" value="Unassembled WGS sequence"/>
</dbReference>
<accession>A0ABP3FM09</accession>
<gene>
    <name evidence="2" type="ORF">GCM10010151_06520</name>
</gene>
<sequence>MVWIMVALAGAAAGFSIGRTYAGARDAHHHFSDHRARTNTDLRDWITGSVRTGSLLVGLLIALYLLYRVTGG</sequence>
<keyword evidence="3" id="KW-1185">Reference proteome</keyword>
<proteinExistence type="predicted"/>
<reference evidence="3" key="1">
    <citation type="journal article" date="2019" name="Int. J. Syst. Evol. Microbiol.">
        <title>The Global Catalogue of Microorganisms (GCM) 10K type strain sequencing project: providing services to taxonomists for standard genome sequencing and annotation.</title>
        <authorList>
            <consortium name="The Broad Institute Genomics Platform"/>
            <consortium name="The Broad Institute Genome Sequencing Center for Infectious Disease"/>
            <person name="Wu L."/>
            <person name="Ma J."/>
        </authorList>
    </citation>
    <scope>NUCLEOTIDE SEQUENCE [LARGE SCALE GENOMIC DNA]</scope>
    <source>
        <strain evidence="3">JCM 3146</strain>
    </source>
</reference>
<feature type="transmembrane region" description="Helical" evidence="1">
    <location>
        <begin position="46"/>
        <end position="67"/>
    </location>
</feature>
<keyword evidence="1" id="KW-1133">Transmembrane helix</keyword>
<protein>
    <submittedName>
        <fullName evidence="2">Uncharacterized protein</fullName>
    </submittedName>
</protein>